<keyword evidence="1" id="KW-0812">Transmembrane</keyword>
<evidence type="ECO:0000313" key="2">
    <source>
        <dbReference type="EMBL" id="GFT49891.1"/>
    </source>
</evidence>
<evidence type="ECO:0000256" key="1">
    <source>
        <dbReference type="SAM" id="Phobius"/>
    </source>
</evidence>
<keyword evidence="1" id="KW-1133">Transmembrane helix</keyword>
<organism evidence="2 3">
    <name type="scientific">Nephila pilipes</name>
    <name type="common">Giant wood spider</name>
    <name type="synonym">Nephila maculata</name>
    <dbReference type="NCBI Taxonomy" id="299642"/>
    <lineage>
        <taxon>Eukaryota</taxon>
        <taxon>Metazoa</taxon>
        <taxon>Ecdysozoa</taxon>
        <taxon>Arthropoda</taxon>
        <taxon>Chelicerata</taxon>
        <taxon>Arachnida</taxon>
        <taxon>Araneae</taxon>
        <taxon>Araneomorphae</taxon>
        <taxon>Entelegynae</taxon>
        <taxon>Araneoidea</taxon>
        <taxon>Nephilidae</taxon>
        <taxon>Nephila</taxon>
    </lineage>
</organism>
<name>A0A8X6P6G3_NEPPI</name>
<comment type="caution">
    <text evidence="2">The sequence shown here is derived from an EMBL/GenBank/DDBJ whole genome shotgun (WGS) entry which is preliminary data.</text>
</comment>
<protein>
    <submittedName>
        <fullName evidence="2">Uncharacterized protein</fullName>
    </submittedName>
</protein>
<proteinExistence type="predicted"/>
<gene>
    <name evidence="2" type="ORF">NPIL_584931</name>
</gene>
<dbReference type="Proteomes" id="UP000887013">
    <property type="component" value="Unassembled WGS sequence"/>
</dbReference>
<reference evidence="2" key="1">
    <citation type="submission" date="2020-08" db="EMBL/GenBank/DDBJ databases">
        <title>Multicomponent nature underlies the extraordinary mechanical properties of spider dragline silk.</title>
        <authorList>
            <person name="Kono N."/>
            <person name="Nakamura H."/>
            <person name="Mori M."/>
            <person name="Yoshida Y."/>
            <person name="Ohtoshi R."/>
            <person name="Malay A.D."/>
            <person name="Moran D.A.P."/>
            <person name="Tomita M."/>
            <person name="Numata K."/>
            <person name="Arakawa K."/>
        </authorList>
    </citation>
    <scope>NUCLEOTIDE SEQUENCE</scope>
</reference>
<keyword evidence="1" id="KW-0472">Membrane</keyword>
<dbReference type="EMBL" id="BMAW01111821">
    <property type="protein sequence ID" value="GFT49891.1"/>
    <property type="molecule type" value="Genomic_DNA"/>
</dbReference>
<feature type="transmembrane region" description="Helical" evidence="1">
    <location>
        <begin position="6"/>
        <end position="24"/>
    </location>
</feature>
<keyword evidence="3" id="KW-1185">Reference proteome</keyword>
<dbReference type="AlphaFoldDB" id="A0A8X6P6G3"/>
<evidence type="ECO:0000313" key="3">
    <source>
        <dbReference type="Proteomes" id="UP000887013"/>
    </source>
</evidence>
<sequence length="120" mass="13348">MPPKLFLFVSLSLTAVVILVLDYVSNDRKLNALPIPLNEHGSVLCLEYEGLWLLEYICTIIGAHAEASVYDNAVFGVVIWCFRCAIQTDSVFGDSWKLLILTKGSEILTFRSSVVSKSSY</sequence>
<accession>A0A8X6P6G3</accession>